<evidence type="ECO:0000313" key="3">
    <source>
        <dbReference type="Proteomes" id="UP000035080"/>
    </source>
</evidence>
<organism evidence="2 3">
    <name type="scientific">Pandoraea fibrosis</name>
    <dbReference type="NCBI Taxonomy" id="1891094"/>
    <lineage>
        <taxon>Bacteria</taxon>
        <taxon>Pseudomonadati</taxon>
        <taxon>Pseudomonadota</taxon>
        <taxon>Betaproteobacteria</taxon>
        <taxon>Burkholderiales</taxon>
        <taxon>Burkholderiaceae</taxon>
        <taxon>Pandoraea</taxon>
    </lineage>
</organism>
<name>A0ABX6HWM7_9BURK</name>
<dbReference type="Pfam" id="PF13561">
    <property type="entry name" value="adh_short_C2"/>
    <property type="match status" value="1"/>
</dbReference>
<sequence length="265" mass="27948">MKNLFDLTGRVALVTGAASGIGRETTLVLSHLGATVYATDRDEPGVKALVETLPTPGVALAHDVTDAQAWAATIERVGSQSQRLDVLVNNAGIMLKRGFLETSLDDFRHQQRVNVESVFIGMQTSLPLMQRTARDKGALPSIINVASVFGQVAGPTFAAYSASKGAIRLMSKAVAFEFARAGIRVNTIHPGAILTNLSADWDPPKDAAGNVISLEQARANMERIIPLGRMGVTSDIAGCIGFLASDASCYMTGSELTVDGGYTAI</sequence>
<dbReference type="SUPFAM" id="SSF51735">
    <property type="entry name" value="NAD(P)-binding Rossmann-fold domains"/>
    <property type="match status" value="1"/>
</dbReference>
<dbReference type="InterPro" id="IPR002347">
    <property type="entry name" value="SDR_fam"/>
</dbReference>
<dbReference type="InterPro" id="IPR036291">
    <property type="entry name" value="NAD(P)-bd_dom_sf"/>
</dbReference>
<comment type="similarity">
    <text evidence="1">Belongs to the short-chain dehydrogenases/reductases (SDR) family.</text>
</comment>
<proteinExistence type="inferred from homology"/>
<evidence type="ECO:0000256" key="1">
    <source>
        <dbReference type="ARBA" id="ARBA00006484"/>
    </source>
</evidence>
<dbReference type="PROSITE" id="PS00061">
    <property type="entry name" value="ADH_SHORT"/>
    <property type="match status" value="1"/>
</dbReference>
<dbReference type="Gene3D" id="3.40.50.720">
    <property type="entry name" value="NAD(P)-binding Rossmann-like Domain"/>
    <property type="match status" value="1"/>
</dbReference>
<dbReference type="EMBL" id="CP047385">
    <property type="protein sequence ID" value="QHF14879.1"/>
    <property type="molecule type" value="Genomic_DNA"/>
</dbReference>
<dbReference type="PRINTS" id="PR00080">
    <property type="entry name" value="SDRFAMILY"/>
</dbReference>
<gene>
    <name evidence="2" type="ORF">PI93_021130</name>
</gene>
<evidence type="ECO:0000313" key="2">
    <source>
        <dbReference type="EMBL" id="QHF14879.1"/>
    </source>
</evidence>
<protein>
    <submittedName>
        <fullName evidence="2">SDR family oxidoreductase</fullName>
    </submittedName>
</protein>
<dbReference type="PANTHER" id="PTHR42760">
    <property type="entry name" value="SHORT-CHAIN DEHYDROGENASES/REDUCTASES FAMILY MEMBER"/>
    <property type="match status" value="1"/>
</dbReference>
<dbReference type="RefSeq" id="WP_039365121.1">
    <property type="nucleotide sequence ID" value="NZ_CP047385.1"/>
</dbReference>
<dbReference type="Proteomes" id="UP000035080">
    <property type="component" value="Chromosome"/>
</dbReference>
<dbReference type="InterPro" id="IPR020904">
    <property type="entry name" value="Sc_DH/Rdtase_CS"/>
</dbReference>
<keyword evidence="3" id="KW-1185">Reference proteome</keyword>
<dbReference type="PRINTS" id="PR00081">
    <property type="entry name" value="GDHRDH"/>
</dbReference>
<accession>A0ABX6HWM7</accession>
<reference evidence="2 3" key="1">
    <citation type="journal article" date="2015" name="Genome Announc.">
        <title>Genome Sequences of Two Pandoraea pnomenusa Isolates Recovered 11 Months Apart from a Cystic Fibrosis Patient.</title>
        <authorList>
            <person name="Ee R."/>
            <person name="Ambrose M."/>
            <person name="Lazenby J."/>
            <person name="Williams P."/>
            <person name="Chan K.G."/>
            <person name="Roddam L."/>
        </authorList>
    </citation>
    <scope>NUCLEOTIDE SEQUENCE [LARGE SCALE GENOMIC DNA]</scope>
    <source>
        <strain evidence="2 3">6399</strain>
    </source>
</reference>